<feature type="signal peptide" evidence="1">
    <location>
        <begin position="1"/>
        <end position="27"/>
    </location>
</feature>
<name>A0AB33JR34_9ACTN</name>
<reference evidence="2" key="1">
    <citation type="submission" date="2024-07" db="EMBL/GenBank/DDBJ databases">
        <title>Complete genome sequences of cellulolytic bacteria, Kitasatospora sp. CMC57 and Streptomyces sp. CMC78, isolated from Japanese agricultural soil.</title>
        <authorList>
            <person name="Hashimoto T."/>
            <person name="Ito M."/>
            <person name="Iwamoto M."/>
            <person name="Fukahori D."/>
            <person name="Shoda T."/>
            <person name="Sakoda M."/>
            <person name="Morohoshi T."/>
            <person name="Mitsuboshi M."/>
            <person name="Nishizawa T."/>
        </authorList>
    </citation>
    <scope>NUCLEOTIDE SEQUENCE</scope>
    <source>
        <strain evidence="2">CMC57</strain>
    </source>
</reference>
<organism evidence="2">
    <name type="scientific">Kitasatospora sp. CMC57</name>
    <dbReference type="NCBI Taxonomy" id="3231513"/>
    <lineage>
        <taxon>Bacteria</taxon>
        <taxon>Bacillati</taxon>
        <taxon>Actinomycetota</taxon>
        <taxon>Actinomycetes</taxon>
        <taxon>Kitasatosporales</taxon>
        <taxon>Streptomycetaceae</taxon>
        <taxon>Kitasatospora</taxon>
    </lineage>
</organism>
<evidence type="ECO:0000256" key="1">
    <source>
        <dbReference type="SAM" id="SignalP"/>
    </source>
</evidence>
<sequence>MKRTLKFAAAALGAALLVPTLATGAQAAVSDCGEGQFCLFYNSNEQGSHMVVRSSIPDLAGYTFTSPGNGQGQHVKNNAASAVSNVCMTVWVNFYSNYGGPRDMFNYRNAANLVNTYNENASVKFASDC</sequence>
<proteinExistence type="predicted"/>
<dbReference type="RefSeq" id="WP_407986357.1">
    <property type="nucleotide sequence ID" value="NZ_AP035881.2"/>
</dbReference>
<dbReference type="Pfam" id="PF03995">
    <property type="entry name" value="Inhibitor_I36"/>
    <property type="match status" value="1"/>
</dbReference>
<gene>
    <name evidence="2" type="ORF">KCMC57_01320</name>
</gene>
<feature type="chain" id="PRO_5044321299" evidence="1">
    <location>
        <begin position="28"/>
        <end position="129"/>
    </location>
</feature>
<dbReference type="EMBL" id="AP035881">
    <property type="protein sequence ID" value="BFP43764.1"/>
    <property type="molecule type" value="Genomic_DNA"/>
</dbReference>
<keyword evidence="1" id="KW-0732">Signal</keyword>
<accession>A0AB33JR34</accession>
<dbReference type="AlphaFoldDB" id="A0AB33JR34"/>
<protein>
    <submittedName>
        <fullName evidence="2">Peptidase inhibitor family I36 protein</fullName>
    </submittedName>
</protein>
<evidence type="ECO:0000313" key="2">
    <source>
        <dbReference type="EMBL" id="BFP43764.1"/>
    </source>
</evidence>